<dbReference type="AlphaFoldDB" id="A0A9E7HQN2"/>
<evidence type="ECO:0000313" key="3">
    <source>
        <dbReference type="Proteomes" id="UP001055439"/>
    </source>
</evidence>
<protein>
    <submittedName>
        <fullName evidence="2">Uncharacterized protein</fullName>
    </submittedName>
</protein>
<evidence type="ECO:0000313" key="2">
    <source>
        <dbReference type="EMBL" id="URE34607.1"/>
    </source>
</evidence>
<accession>A0A9E7HQN2</accession>
<feature type="transmembrane region" description="Helical" evidence="1">
    <location>
        <begin position="105"/>
        <end position="124"/>
    </location>
</feature>
<keyword evidence="1" id="KW-1133">Transmembrane helix</keyword>
<dbReference type="EMBL" id="CP097510">
    <property type="protein sequence ID" value="URE34607.1"/>
    <property type="molecule type" value="Genomic_DNA"/>
</dbReference>
<reference evidence="2" key="1">
    <citation type="submission" date="2022-05" db="EMBL/GenBank/DDBJ databases">
        <title>The Musa troglodytarum L. genome provides insights into the mechanism of non-climacteric behaviour and enrichment of carotenoids.</title>
        <authorList>
            <person name="Wang J."/>
        </authorList>
    </citation>
    <scope>NUCLEOTIDE SEQUENCE</scope>
    <source>
        <tissue evidence="2">Leaf</tissue>
    </source>
</reference>
<feature type="transmembrane region" description="Helical" evidence="1">
    <location>
        <begin position="53"/>
        <end position="73"/>
    </location>
</feature>
<gene>
    <name evidence="2" type="ORF">MUK42_06778</name>
</gene>
<sequence length="126" mass="14058">MASRFLRKAGASFSVFCLFLRPLLGLCFLLDPCGSPLLSSVLVFRSGFCYSRLFFSVVVIGFAVWVGGIFEGWPRSSNVGVKEIFLLCRGKTRELVITNSILRDIFFLFPSSSLGGFLRIVLLFEL</sequence>
<name>A0A9E7HQN2_9LILI</name>
<evidence type="ECO:0000256" key="1">
    <source>
        <dbReference type="SAM" id="Phobius"/>
    </source>
</evidence>
<dbReference type="Proteomes" id="UP001055439">
    <property type="component" value="Chromosome 8"/>
</dbReference>
<keyword evidence="1" id="KW-0472">Membrane</keyword>
<keyword evidence="1" id="KW-0812">Transmembrane</keyword>
<keyword evidence="3" id="KW-1185">Reference proteome</keyword>
<organism evidence="2 3">
    <name type="scientific">Musa troglodytarum</name>
    <name type="common">fe'i banana</name>
    <dbReference type="NCBI Taxonomy" id="320322"/>
    <lineage>
        <taxon>Eukaryota</taxon>
        <taxon>Viridiplantae</taxon>
        <taxon>Streptophyta</taxon>
        <taxon>Embryophyta</taxon>
        <taxon>Tracheophyta</taxon>
        <taxon>Spermatophyta</taxon>
        <taxon>Magnoliopsida</taxon>
        <taxon>Liliopsida</taxon>
        <taxon>Zingiberales</taxon>
        <taxon>Musaceae</taxon>
        <taxon>Musa</taxon>
    </lineage>
</organism>
<proteinExistence type="predicted"/>